<comment type="caution">
    <text evidence="1">The sequence shown here is derived from an EMBL/GenBank/DDBJ whole genome shotgun (WGS) entry which is preliminary data.</text>
</comment>
<keyword evidence="2" id="KW-1185">Reference proteome</keyword>
<reference evidence="2" key="1">
    <citation type="submission" date="2015-11" db="EMBL/GenBank/DDBJ databases">
        <title>Draft Genome Sequence of the Radioresistant Bacterium Deinococcus grandis, Isolated from Freshwater Fish in Japan.</title>
        <authorList>
            <person name="Satoh K."/>
            <person name="Onodera T."/>
            <person name="Omoso K."/>
            <person name="Takeda-Yano K."/>
            <person name="Katayama T."/>
            <person name="Oono Y."/>
            <person name="Narumi I."/>
        </authorList>
    </citation>
    <scope>NUCLEOTIDE SEQUENCE [LARGE SCALE GENOMIC DNA]</scope>
    <source>
        <strain evidence="2">ATCC 43672</strain>
    </source>
</reference>
<evidence type="ECO:0000313" key="1">
    <source>
        <dbReference type="EMBL" id="GAQ23593.1"/>
    </source>
</evidence>
<evidence type="ECO:0000313" key="2">
    <source>
        <dbReference type="Proteomes" id="UP000056209"/>
    </source>
</evidence>
<gene>
    <name evidence="1" type="ORF">DEIGR_320007</name>
</gene>
<dbReference type="EMBL" id="BCMS01000004">
    <property type="protein sequence ID" value="GAQ23593.1"/>
    <property type="molecule type" value="Genomic_DNA"/>
</dbReference>
<accession>A0A100HMS1</accession>
<name>A0A100HMS1_9DEIO</name>
<protein>
    <submittedName>
        <fullName evidence="1">Uncharacterized protein</fullName>
    </submittedName>
</protein>
<proteinExistence type="predicted"/>
<organism evidence="1 2">
    <name type="scientific">Deinococcus grandis</name>
    <dbReference type="NCBI Taxonomy" id="57498"/>
    <lineage>
        <taxon>Bacteria</taxon>
        <taxon>Thermotogati</taxon>
        <taxon>Deinococcota</taxon>
        <taxon>Deinococci</taxon>
        <taxon>Deinococcales</taxon>
        <taxon>Deinococcaceae</taxon>
        <taxon>Deinococcus</taxon>
    </lineage>
</organism>
<dbReference type="AlphaFoldDB" id="A0A100HMS1"/>
<sequence>MRTTAQARTAAEVVGVREASLLGARAALHSWLTAPPPHVAPLIVDHTAVPHLIRQTDDEDARGLLRRLLQALARIDQQLSLTPVGAALGTGLPFEQCRILLFQMERDGQLHVYADHYRLKVLPAPTPVAALRDLPAPAFHALTRNPQLADLLEDRWNEAELLARTPAHRMALIAYGAVLEGALLAAVQDDPRVANIQVATPKERDSGKPKPFHDWTLTDLIQVAEQAGWLHRARGKLGHVVRDFRNYVHPREELRQQTSIDLGVVHVSREGVWFCVDDLVRARPQ</sequence>
<dbReference type="Proteomes" id="UP000056209">
    <property type="component" value="Unassembled WGS sequence"/>
</dbReference>